<evidence type="ECO:0000256" key="1">
    <source>
        <dbReference type="SAM" id="MobiDB-lite"/>
    </source>
</evidence>
<feature type="region of interest" description="Disordered" evidence="1">
    <location>
        <begin position="78"/>
        <end position="107"/>
    </location>
</feature>
<dbReference type="RefSeq" id="WP_150061823.1">
    <property type="nucleotide sequence ID" value="NZ_JACHII010000007.1"/>
</dbReference>
<name>A0A5M6IDF0_9PROT</name>
<comment type="caution">
    <text evidence="3">The sequence shown here is derived from an EMBL/GenBank/DDBJ whole genome shotgun (WGS) entry which is preliminary data.</text>
</comment>
<sequence>MSGPVPRIADSLAVALIRTLLGAIALLIALVGLGVLTWGGYVALTLVVHPAWAAVLTGVGLLLVAALICLVALSLGGSRRRTGASSDPAAAHGSARGTRAPGGGASGTLSREMALAAGETTMDAIRRNPKSASLAALAAGLVLGLSPELRRAVRDALG</sequence>
<evidence type="ECO:0000313" key="3">
    <source>
        <dbReference type="EMBL" id="KAA5606301.1"/>
    </source>
</evidence>
<dbReference type="Proteomes" id="UP000324065">
    <property type="component" value="Unassembled WGS sequence"/>
</dbReference>
<protein>
    <submittedName>
        <fullName evidence="3">Uncharacterized protein</fullName>
    </submittedName>
</protein>
<keyword evidence="4" id="KW-1185">Reference proteome</keyword>
<feature type="transmembrane region" description="Helical" evidence="2">
    <location>
        <begin position="51"/>
        <end position="73"/>
    </location>
</feature>
<dbReference type="EMBL" id="VWPJ01000005">
    <property type="protein sequence ID" value="KAA5606301.1"/>
    <property type="molecule type" value="Genomic_DNA"/>
</dbReference>
<dbReference type="AlphaFoldDB" id="A0A5M6IDF0"/>
<proteinExistence type="predicted"/>
<accession>A0A5M6IDF0</accession>
<reference evidence="3 4" key="1">
    <citation type="submission" date="2019-09" db="EMBL/GenBank/DDBJ databases">
        <title>Genome sequence of Roseospira marina, one of the more divergent members of the non-sulfur purple photosynthetic bacterial family, the Rhodospirillaceae.</title>
        <authorList>
            <person name="Meyer T."/>
            <person name="Kyndt J."/>
        </authorList>
    </citation>
    <scope>NUCLEOTIDE SEQUENCE [LARGE SCALE GENOMIC DNA]</scope>
    <source>
        <strain evidence="3 4">DSM 15113</strain>
    </source>
</reference>
<evidence type="ECO:0000256" key="2">
    <source>
        <dbReference type="SAM" id="Phobius"/>
    </source>
</evidence>
<keyword evidence="2" id="KW-0472">Membrane</keyword>
<feature type="transmembrane region" description="Helical" evidence="2">
    <location>
        <begin position="12"/>
        <end position="39"/>
    </location>
</feature>
<evidence type="ECO:0000313" key="4">
    <source>
        <dbReference type="Proteomes" id="UP000324065"/>
    </source>
</evidence>
<keyword evidence="2" id="KW-0812">Transmembrane</keyword>
<organism evidence="3 4">
    <name type="scientific">Roseospira marina</name>
    <dbReference type="NCBI Taxonomy" id="140057"/>
    <lineage>
        <taxon>Bacteria</taxon>
        <taxon>Pseudomonadati</taxon>
        <taxon>Pseudomonadota</taxon>
        <taxon>Alphaproteobacteria</taxon>
        <taxon>Rhodospirillales</taxon>
        <taxon>Rhodospirillaceae</taxon>
        <taxon>Roseospira</taxon>
    </lineage>
</organism>
<gene>
    <name evidence="3" type="ORF">F1188_07745</name>
</gene>
<keyword evidence="2" id="KW-1133">Transmembrane helix</keyword>